<dbReference type="CDD" id="cd03390">
    <property type="entry name" value="PAP2_containing_1_like"/>
    <property type="match status" value="1"/>
</dbReference>
<feature type="transmembrane region" description="Helical" evidence="7">
    <location>
        <begin position="98"/>
        <end position="119"/>
    </location>
</feature>
<dbReference type="GO" id="GO:0006644">
    <property type="term" value="P:phospholipid metabolic process"/>
    <property type="evidence" value="ECO:0007669"/>
    <property type="project" value="InterPro"/>
</dbReference>
<evidence type="ECO:0000313" key="9">
    <source>
        <dbReference type="EMBL" id="KAJ1644394.1"/>
    </source>
</evidence>
<keyword evidence="3 7" id="KW-0812">Transmembrane</keyword>
<organism evidence="9 10">
    <name type="scientific">Coemansia asiatica</name>
    <dbReference type="NCBI Taxonomy" id="1052880"/>
    <lineage>
        <taxon>Eukaryota</taxon>
        <taxon>Fungi</taxon>
        <taxon>Fungi incertae sedis</taxon>
        <taxon>Zoopagomycota</taxon>
        <taxon>Kickxellomycotina</taxon>
        <taxon>Kickxellomycetes</taxon>
        <taxon>Kickxellales</taxon>
        <taxon>Kickxellaceae</taxon>
        <taxon>Coemansia</taxon>
    </lineage>
</organism>
<keyword evidence="4 7" id="KW-1133">Transmembrane helix</keyword>
<proteinExistence type="inferred from homology"/>
<dbReference type="InterPro" id="IPR000326">
    <property type="entry name" value="PAP2/HPO"/>
</dbReference>
<keyword evidence="5 7" id="KW-0472">Membrane</keyword>
<dbReference type="SMART" id="SM00014">
    <property type="entry name" value="acidPPc"/>
    <property type="match status" value="1"/>
</dbReference>
<evidence type="ECO:0000256" key="1">
    <source>
        <dbReference type="ARBA" id="ARBA00004141"/>
    </source>
</evidence>
<comment type="subcellular location">
    <subcellularLocation>
        <location evidence="1">Membrane</location>
        <topology evidence="1">Multi-pass membrane protein</topology>
    </subcellularLocation>
</comment>
<name>A0A9W8CJK4_9FUNG</name>
<feature type="transmembrane region" description="Helical" evidence="7">
    <location>
        <begin position="234"/>
        <end position="253"/>
    </location>
</feature>
<dbReference type="EMBL" id="JANBOH010000168">
    <property type="protein sequence ID" value="KAJ1644394.1"/>
    <property type="molecule type" value="Genomic_DNA"/>
</dbReference>
<dbReference type="InterPro" id="IPR043216">
    <property type="entry name" value="PAP-like"/>
</dbReference>
<dbReference type="GO" id="GO:0016020">
    <property type="term" value="C:membrane"/>
    <property type="evidence" value="ECO:0007669"/>
    <property type="project" value="UniProtKB-SubCell"/>
</dbReference>
<evidence type="ECO:0000256" key="6">
    <source>
        <dbReference type="SAM" id="MobiDB-lite"/>
    </source>
</evidence>
<feature type="transmembrane region" description="Helical" evidence="7">
    <location>
        <begin position="71"/>
        <end position="91"/>
    </location>
</feature>
<dbReference type="GO" id="GO:0008195">
    <property type="term" value="F:phosphatidate phosphatase activity"/>
    <property type="evidence" value="ECO:0007669"/>
    <property type="project" value="TreeGrafter"/>
</dbReference>
<comment type="caution">
    <text evidence="9">The sequence shown here is derived from an EMBL/GenBank/DDBJ whole genome shotgun (WGS) entry which is preliminary data.</text>
</comment>
<evidence type="ECO:0000259" key="8">
    <source>
        <dbReference type="SMART" id="SM00014"/>
    </source>
</evidence>
<dbReference type="SUPFAM" id="SSF48317">
    <property type="entry name" value="Acid phosphatase/Vanadium-dependent haloperoxidase"/>
    <property type="match status" value="1"/>
</dbReference>
<evidence type="ECO:0000313" key="10">
    <source>
        <dbReference type="Proteomes" id="UP001145021"/>
    </source>
</evidence>
<dbReference type="PANTHER" id="PTHR10165:SF35">
    <property type="entry name" value="RE23632P"/>
    <property type="match status" value="1"/>
</dbReference>
<keyword evidence="10" id="KW-1185">Reference proteome</keyword>
<evidence type="ECO:0000256" key="7">
    <source>
        <dbReference type="SAM" id="Phobius"/>
    </source>
</evidence>
<dbReference type="Proteomes" id="UP001145021">
    <property type="component" value="Unassembled WGS sequence"/>
</dbReference>
<accession>A0A9W8CJK4</accession>
<sequence>MPSLRWNLSALHLPASLVVSYIPDWSVTLVSTLAWMYLGVTEPHYQLFSVDDKSISYPYIPPEKQTVTVPALFFISIVVPASIIFVLAFGLKRNLHDLHVGLLGLLMGVSLTLMFTNGLKNVVGRPRPNLLARCLPVPAKEPLHDPPQGLSSIDICTQTDMAVLNEGFRSFPSGHTSLSFAGMTYLTYFLAGKLHIFDRQGHTYKSFIVFAPLLIAAIVGATRVSDYWHHPSDVIAGALIGLFTATFSYHQYYPILISNRCDLPYDPRKPAVPVLPLHMPANQQHSQHHHHHQQPIIDLPSRDNSSANENNSSRNNSVSPLLHDTQ</sequence>
<gene>
    <name evidence="9" type="ORF">LPJ64_003914</name>
</gene>
<feature type="transmembrane region" description="Helical" evidence="7">
    <location>
        <begin position="203"/>
        <end position="222"/>
    </location>
</feature>
<feature type="compositionally biased region" description="Low complexity" evidence="6">
    <location>
        <begin position="304"/>
        <end position="319"/>
    </location>
</feature>
<dbReference type="GO" id="GO:0046839">
    <property type="term" value="P:phospholipid dephosphorylation"/>
    <property type="evidence" value="ECO:0007669"/>
    <property type="project" value="TreeGrafter"/>
</dbReference>
<comment type="similarity">
    <text evidence="2">Belongs to the PA-phosphatase related phosphoesterase family.</text>
</comment>
<evidence type="ECO:0000256" key="3">
    <source>
        <dbReference type="ARBA" id="ARBA00022692"/>
    </source>
</evidence>
<feature type="region of interest" description="Disordered" evidence="6">
    <location>
        <begin position="282"/>
        <end position="326"/>
    </location>
</feature>
<evidence type="ECO:0000256" key="4">
    <source>
        <dbReference type="ARBA" id="ARBA00022989"/>
    </source>
</evidence>
<reference evidence="9" key="1">
    <citation type="submission" date="2022-07" db="EMBL/GenBank/DDBJ databases">
        <title>Phylogenomic reconstructions and comparative analyses of Kickxellomycotina fungi.</title>
        <authorList>
            <person name="Reynolds N.K."/>
            <person name="Stajich J.E."/>
            <person name="Barry K."/>
            <person name="Grigoriev I.V."/>
            <person name="Crous P."/>
            <person name="Smith M.E."/>
        </authorList>
    </citation>
    <scope>NUCLEOTIDE SEQUENCE</scope>
    <source>
        <strain evidence="9">NBRC 105413</strain>
    </source>
</reference>
<dbReference type="Gene3D" id="1.20.144.10">
    <property type="entry name" value="Phosphatidic acid phosphatase type 2/haloperoxidase"/>
    <property type="match status" value="1"/>
</dbReference>
<dbReference type="AlphaFoldDB" id="A0A9W8CJK4"/>
<evidence type="ECO:0000256" key="5">
    <source>
        <dbReference type="ARBA" id="ARBA00023136"/>
    </source>
</evidence>
<dbReference type="PANTHER" id="PTHR10165">
    <property type="entry name" value="LIPID PHOSPHATE PHOSPHATASE"/>
    <property type="match status" value="1"/>
</dbReference>
<feature type="domain" description="Phosphatidic acid phosphatase type 2/haloperoxidase" evidence="8">
    <location>
        <begin position="100"/>
        <end position="249"/>
    </location>
</feature>
<dbReference type="InterPro" id="IPR036938">
    <property type="entry name" value="PAP2/HPO_sf"/>
</dbReference>
<protein>
    <recommendedName>
        <fullName evidence="8">Phosphatidic acid phosphatase type 2/haloperoxidase domain-containing protein</fullName>
    </recommendedName>
</protein>
<feature type="transmembrane region" description="Helical" evidence="7">
    <location>
        <begin position="12"/>
        <end position="38"/>
    </location>
</feature>
<evidence type="ECO:0000256" key="2">
    <source>
        <dbReference type="ARBA" id="ARBA00008816"/>
    </source>
</evidence>
<feature type="transmembrane region" description="Helical" evidence="7">
    <location>
        <begin position="174"/>
        <end position="191"/>
    </location>
</feature>
<dbReference type="Pfam" id="PF01569">
    <property type="entry name" value="PAP2"/>
    <property type="match status" value="1"/>
</dbReference>